<dbReference type="SUPFAM" id="SSF48452">
    <property type="entry name" value="TPR-like"/>
    <property type="match status" value="1"/>
</dbReference>
<keyword evidence="1" id="KW-0479">Metal-binding</keyword>
<evidence type="ECO:0000313" key="8">
    <source>
        <dbReference type="EMBL" id="KNC97748.1"/>
    </source>
</evidence>
<dbReference type="VEuPathDB" id="FungiDB:SPPG_06749"/>
<dbReference type="InterPro" id="IPR017907">
    <property type="entry name" value="Znf_RING_CS"/>
</dbReference>
<dbReference type="Proteomes" id="UP000053201">
    <property type="component" value="Unassembled WGS sequence"/>
</dbReference>
<dbReference type="OMA" id="AWKSKQA"/>
<dbReference type="eggNOG" id="ENOG502QTA2">
    <property type="taxonomic scope" value="Eukaryota"/>
</dbReference>
<dbReference type="InterPro" id="IPR001841">
    <property type="entry name" value="Znf_RING"/>
</dbReference>
<keyword evidence="9" id="KW-1185">Reference proteome</keyword>
<dbReference type="EMBL" id="KQ257462">
    <property type="protein sequence ID" value="KNC97748.1"/>
    <property type="molecule type" value="Genomic_DNA"/>
</dbReference>
<dbReference type="OrthoDB" id="9991317at2759"/>
<accession>A0A0L0HAL6</accession>
<dbReference type="RefSeq" id="XP_016605788.1">
    <property type="nucleotide sequence ID" value="XM_016754950.1"/>
</dbReference>
<evidence type="ECO:0000259" key="6">
    <source>
        <dbReference type="PROSITE" id="PS50089"/>
    </source>
</evidence>
<dbReference type="GO" id="GO:0005737">
    <property type="term" value="C:cytoplasm"/>
    <property type="evidence" value="ECO:0007669"/>
    <property type="project" value="UniProtKB-ARBA"/>
</dbReference>
<evidence type="ECO:0000256" key="1">
    <source>
        <dbReference type="ARBA" id="ARBA00022723"/>
    </source>
</evidence>
<keyword evidence="2 4" id="KW-0863">Zinc-finger</keyword>
<gene>
    <name evidence="8" type="ORF">SPPG_06749</name>
</gene>
<evidence type="ECO:0000259" key="7">
    <source>
        <dbReference type="PROSITE" id="PS51081"/>
    </source>
</evidence>
<dbReference type="SUPFAM" id="SSF57850">
    <property type="entry name" value="RING/U-box"/>
    <property type="match status" value="1"/>
</dbReference>
<evidence type="ECO:0000256" key="4">
    <source>
        <dbReference type="PROSITE-ProRule" id="PRU00455"/>
    </source>
</evidence>
<evidence type="ECO:0000256" key="3">
    <source>
        <dbReference type="ARBA" id="ARBA00022833"/>
    </source>
</evidence>
<dbReference type="GeneID" id="27690032"/>
<dbReference type="PROSITE" id="PS00518">
    <property type="entry name" value="ZF_RING_1"/>
    <property type="match status" value="1"/>
</dbReference>
<dbReference type="STRING" id="645134.A0A0L0HAL6"/>
<dbReference type="Gene3D" id="1.25.40.10">
    <property type="entry name" value="Tetratricopeptide repeat domain"/>
    <property type="match status" value="1"/>
</dbReference>
<dbReference type="InterPro" id="IPR025883">
    <property type="entry name" value="Cadherin-like_domain"/>
</dbReference>
<feature type="domain" description="RING-type" evidence="6">
    <location>
        <begin position="207"/>
        <end position="258"/>
    </location>
</feature>
<feature type="region of interest" description="Disordered" evidence="5">
    <location>
        <begin position="908"/>
        <end position="974"/>
    </location>
</feature>
<evidence type="ECO:0008006" key="10">
    <source>
        <dbReference type="Google" id="ProtNLM"/>
    </source>
</evidence>
<organism evidence="8 9">
    <name type="scientific">Spizellomyces punctatus (strain DAOM BR117)</name>
    <dbReference type="NCBI Taxonomy" id="645134"/>
    <lineage>
        <taxon>Eukaryota</taxon>
        <taxon>Fungi</taxon>
        <taxon>Fungi incertae sedis</taxon>
        <taxon>Chytridiomycota</taxon>
        <taxon>Chytridiomycota incertae sedis</taxon>
        <taxon>Chytridiomycetes</taxon>
        <taxon>Spizellomycetales</taxon>
        <taxon>Spizellomycetaceae</taxon>
        <taxon>Spizellomyces</taxon>
    </lineage>
</organism>
<dbReference type="SUPFAM" id="SSF49599">
    <property type="entry name" value="TRAF domain-like"/>
    <property type="match status" value="1"/>
</dbReference>
<evidence type="ECO:0000256" key="5">
    <source>
        <dbReference type="SAM" id="MobiDB-lite"/>
    </source>
</evidence>
<keyword evidence="3" id="KW-0862">Zinc</keyword>
<dbReference type="PROSITE" id="PS51081">
    <property type="entry name" value="ZF_SIAH"/>
    <property type="match status" value="1"/>
</dbReference>
<dbReference type="InterPro" id="IPR011990">
    <property type="entry name" value="TPR-like_helical_dom_sf"/>
</dbReference>
<name>A0A0L0HAL6_SPIPD</name>
<sequence>MDDSTLKSLSIVLPTTKSVIKFEPAFSPTVKNYTAYVASDTEALQVRASANEPDAFCQILKADAAQSVAIKEGTSDIEIKVDAPDGSSSLYVIQVYRPSGSDATLKYITFSAGSLVPEFHRSETTYLLHVDSCVRSVLCSATPLNPKSKVQLDPEAKLFLGDTPISIQVTSAHGDNTNTYQIIARKEKQGSRPALAPVASISRESICSACGYLVFRPRTCNEVDDKTCAHRFCFTCLDLLKLEFNAGHRSGEYPCPLCPRTAQKIWSSNPSIDVPMEAQLAAVQVACLFAAYGCEQQLDMMGVYDHAQSCTFHPVSCSECEMSNCVKPVEILDGKHKEACTTSCVCGRKIRVADRPRHSQMCPSKFELPSKTVVTQSSWESALVRRQRSPNDSAGCIKAAEENKKNYLRSLIAAKEAAATESFGQSQQRPDNDILEEMANLYATAIALQHEACLGGGADENLHLNLGLVLEESCASKELFPISVATETGPSENDLAQESFMADEVDGLLEQLGIARSASDAVKIRAIESEYQRLKGEGLSDKAAEVQGLYAWKIKQVAATSGTSGWNQGHTKIGITTYSSNVLEKFQHAVAINPENPYANFHLGRALLKARQIPEATKYLRTAVGHKPLFKNARMLLGLALLSSESPTEDILLEGIEYLQEAVREHSALLWQDVKDRNLKRASQIPSQMLVDSFMELTNPFLPSAYVALASGYSMQGLPQQAAEVLTDLIYLIPDTLRRLSRRSATAARLAFIMSEAQRDLIKVLPHCSGPVPKLRAEIISGSLLDVARRYMSLYANVEGIEGLKCDTMESIVQTLVAVHPRKAKFLTALGFAQLDQYDKNPIYDRSPAKLGEAEQSFLAAIEAEGGHDPSQDARLPPGLVSSQKWWIAYQQEMTSMQWKISSHDASKVAHQPVAGKAPAAGKTTPLRSKDAKIANPKVPAPVSKAKIETAGGNKKPTPLAKGRGVAISSKPAR</sequence>
<dbReference type="InParanoid" id="A0A0L0HAL6"/>
<dbReference type="GO" id="GO:0008270">
    <property type="term" value="F:zinc ion binding"/>
    <property type="evidence" value="ECO:0007669"/>
    <property type="project" value="UniProtKB-KW"/>
</dbReference>
<reference evidence="8 9" key="1">
    <citation type="submission" date="2009-08" db="EMBL/GenBank/DDBJ databases">
        <title>The Genome Sequence of Spizellomyces punctatus strain DAOM BR117.</title>
        <authorList>
            <consortium name="The Broad Institute Genome Sequencing Platform"/>
            <person name="Russ C."/>
            <person name="Cuomo C."/>
            <person name="Shea T."/>
            <person name="Young S.K."/>
            <person name="Zeng Q."/>
            <person name="Koehrsen M."/>
            <person name="Haas B."/>
            <person name="Borodovsky M."/>
            <person name="Guigo R."/>
            <person name="Alvarado L."/>
            <person name="Berlin A."/>
            <person name="Bochicchio J."/>
            <person name="Borenstein D."/>
            <person name="Chapman S."/>
            <person name="Chen Z."/>
            <person name="Engels R."/>
            <person name="Freedman E."/>
            <person name="Gellesch M."/>
            <person name="Goldberg J."/>
            <person name="Griggs A."/>
            <person name="Gujja S."/>
            <person name="Heiman D."/>
            <person name="Hepburn T."/>
            <person name="Howarth C."/>
            <person name="Jen D."/>
            <person name="Larson L."/>
            <person name="Lewis B."/>
            <person name="Mehta T."/>
            <person name="Park D."/>
            <person name="Pearson M."/>
            <person name="Roberts A."/>
            <person name="Saif S."/>
            <person name="Shenoy N."/>
            <person name="Sisk P."/>
            <person name="Stolte C."/>
            <person name="Sykes S."/>
            <person name="Thomson T."/>
            <person name="Walk T."/>
            <person name="White J."/>
            <person name="Yandava C."/>
            <person name="Burger G."/>
            <person name="Gray M.W."/>
            <person name="Holland P.W.H."/>
            <person name="King N."/>
            <person name="Lang F.B.F."/>
            <person name="Roger A.J."/>
            <person name="Ruiz-Trillo I."/>
            <person name="Lander E."/>
            <person name="Nusbaum C."/>
        </authorList>
    </citation>
    <scope>NUCLEOTIDE SEQUENCE [LARGE SCALE GENOMIC DNA]</scope>
    <source>
        <strain evidence="8 9">DAOM BR117</strain>
    </source>
</reference>
<proteinExistence type="predicted"/>
<protein>
    <recommendedName>
        <fullName evidence="10">RING-type domain-containing protein</fullName>
    </recommendedName>
</protein>
<dbReference type="Gene3D" id="3.30.40.10">
    <property type="entry name" value="Zinc/RING finger domain, C3HC4 (zinc finger)"/>
    <property type="match status" value="1"/>
</dbReference>
<evidence type="ECO:0000256" key="2">
    <source>
        <dbReference type="ARBA" id="ARBA00022771"/>
    </source>
</evidence>
<dbReference type="Pfam" id="PF12733">
    <property type="entry name" value="Cadherin-like"/>
    <property type="match status" value="2"/>
</dbReference>
<evidence type="ECO:0000313" key="9">
    <source>
        <dbReference type="Proteomes" id="UP000053201"/>
    </source>
</evidence>
<dbReference type="InterPro" id="IPR013010">
    <property type="entry name" value="Znf_SIAH"/>
</dbReference>
<dbReference type="InterPro" id="IPR013083">
    <property type="entry name" value="Znf_RING/FYVE/PHD"/>
</dbReference>
<dbReference type="PROSITE" id="PS50089">
    <property type="entry name" value="ZF_RING_2"/>
    <property type="match status" value="1"/>
</dbReference>
<feature type="domain" description="SIAH-type" evidence="7">
    <location>
        <begin position="282"/>
        <end position="337"/>
    </location>
</feature>
<dbReference type="AlphaFoldDB" id="A0A0L0HAL6"/>